<evidence type="ECO:0000313" key="1">
    <source>
        <dbReference type="EMBL" id="BBP01051.1"/>
    </source>
</evidence>
<organism evidence="1 2">
    <name type="scientific">Sulfuriferula nivalis</name>
    <dbReference type="NCBI Taxonomy" id="2675298"/>
    <lineage>
        <taxon>Bacteria</taxon>
        <taxon>Pseudomonadati</taxon>
        <taxon>Pseudomonadota</taxon>
        <taxon>Betaproteobacteria</taxon>
        <taxon>Nitrosomonadales</taxon>
        <taxon>Sulfuricellaceae</taxon>
        <taxon>Sulfuriferula</taxon>
    </lineage>
</organism>
<dbReference type="RefSeq" id="WP_162084874.1">
    <property type="nucleotide sequence ID" value="NZ_AP021881.1"/>
</dbReference>
<sequence length="169" mass="19316">MIYEHIDDVTVTAQFAWENEMRYRYQLDITLNDAPPTGKTACVVMQNPSYAGEDVADKSVQFMEKVVFKKELAEFAGVRRLIVVNQFAYIQTNDFQGLPHEIGALNDATIKDALNESDIVILGWGAANRFTARKSYVLELLAEMPQKVIYQTRMHPSRGRYDGFIQPYL</sequence>
<evidence type="ECO:0000313" key="2">
    <source>
        <dbReference type="Proteomes" id="UP000463939"/>
    </source>
</evidence>
<protein>
    <recommendedName>
        <fullName evidence="3">DUF1643 domain-containing protein</fullName>
    </recommendedName>
</protein>
<dbReference type="Proteomes" id="UP000463939">
    <property type="component" value="Chromosome"/>
</dbReference>
<keyword evidence="2" id="KW-1185">Reference proteome</keyword>
<dbReference type="Pfam" id="PF07799">
    <property type="entry name" value="DUF1643"/>
    <property type="match status" value="1"/>
</dbReference>
<dbReference type="KEGG" id="sniv:SFSGTM_17590"/>
<reference evidence="2" key="1">
    <citation type="submission" date="2019-11" db="EMBL/GenBank/DDBJ databases">
        <title>Isolation and characterization of a novel species in the genus Sulfuriferula.</title>
        <authorList>
            <person name="Mochizuki J."/>
            <person name="Kojima H."/>
            <person name="Fukui M."/>
        </authorList>
    </citation>
    <scope>NUCLEOTIDE SEQUENCE [LARGE SCALE GENOMIC DNA]</scope>
    <source>
        <strain evidence="2">SGTM</strain>
    </source>
</reference>
<gene>
    <name evidence="1" type="ORF">SFSGTM_17590</name>
</gene>
<dbReference type="InterPro" id="IPR012441">
    <property type="entry name" value="DUF1643"/>
</dbReference>
<dbReference type="AlphaFoldDB" id="A0A809RQC7"/>
<evidence type="ECO:0008006" key="3">
    <source>
        <dbReference type="Google" id="ProtNLM"/>
    </source>
</evidence>
<proteinExistence type="predicted"/>
<name>A0A809RQC7_9PROT</name>
<accession>A0A809RQC7</accession>
<dbReference type="EMBL" id="AP021881">
    <property type="protein sequence ID" value="BBP01051.1"/>
    <property type="molecule type" value="Genomic_DNA"/>
</dbReference>